<evidence type="ECO:0000256" key="1">
    <source>
        <dbReference type="SAM" id="MobiDB-lite"/>
    </source>
</evidence>
<evidence type="ECO:0000313" key="3">
    <source>
        <dbReference type="Proteomes" id="UP001141434"/>
    </source>
</evidence>
<dbReference type="Proteomes" id="UP001141434">
    <property type="component" value="Unassembled WGS sequence"/>
</dbReference>
<dbReference type="OrthoDB" id="4500858at2759"/>
<reference evidence="2" key="2">
    <citation type="journal article" date="2023" name="IMA Fungus">
        <title>Comparative genomic study of the Penicillium genus elucidates a diverse pangenome and 15 lateral gene transfer events.</title>
        <authorList>
            <person name="Petersen C."/>
            <person name="Sorensen T."/>
            <person name="Nielsen M.R."/>
            <person name="Sondergaard T.E."/>
            <person name="Sorensen J.L."/>
            <person name="Fitzpatrick D.A."/>
            <person name="Frisvad J.C."/>
            <person name="Nielsen K.L."/>
        </authorList>
    </citation>
    <scope>NUCLEOTIDE SEQUENCE</scope>
    <source>
        <strain evidence="2">IBT 34128</strain>
    </source>
</reference>
<evidence type="ECO:0000313" key="2">
    <source>
        <dbReference type="EMBL" id="KAJ5111722.1"/>
    </source>
</evidence>
<dbReference type="GeneID" id="81391102"/>
<gene>
    <name evidence="2" type="ORF">NUU61_001352</name>
</gene>
<name>A0A9W9KN88_9EURO</name>
<sequence>MLSDVVQRPGPCKQCMIVGDFNIYDPLWAGHQPRPEPRGNTEKEEQLKSVSEQHPLEGSH</sequence>
<comment type="caution">
    <text evidence="2">The sequence shown here is derived from an EMBL/GenBank/DDBJ whole genome shotgun (WGS) entry which is preliminary data.</text>
</comment>
<keyword evidence="3" id="KW-1185">Reference proteome</keyword>
<feature type="compositionally biased region" description="Basic and acidic residues" evidence="1">
    <location>
        <begin position="33"/>
        <end position="47"/>
    </location>
</feature>
<reference evidence="2" key="1">
    <citation type="submission" date="2022-11" db="EMBL/GenBank/DDBJ databases">
        <authorList>
            <person name="Petersen C."/>
        </authorList>
    </citation>
    <scope>NUCLEOTIDE SEQUENCE</scope>
    <source>
        <strain evidence="2">IBT 34128</strain>
    </source>
</reference>
<dbReference type="AlphaFoldDB" id="A0A9W9KN88"/>
<dbReference type="EMBL" id="JAPMSZ010000002">
    <property type="protein sequence ID" value="KAJ5111722.1"/>
    <property type="molecule type" value="Genomic_DNA"/>
</dbReference>
<accession>A0A9W9KN88</accession>
<feature type="region of interest" description="Disordered" evidence="1">
    <location>
        <begin position="28"/>
        <end position="60"/>
    </location>
</feature>
<organism evidence="2 3">
    <name type="scientific">Penicillium alfredii</name>
    <dbReference type="NCBI Taxonomy" id="1506179"/>
    <lineage>
        <taxon>Eukaryota</taxon>
        <taxon>Fungi</taxon>
        <taxon>Dikarya</taxon>
        <taxon>Ascomycota</taxon>
        <taxon>Pezizomycotina</taxon>
        <taxon>Eurotiomycetes</taxon>
        <taxon>Eurotiomycetidae</taxon>
        <taxon>Eurotiales</taxon>
        <taxon>Aspergillaceae</taxon>
        <taxon>Penicillium</taxon>
    </lineage>
</organism>
<dbReference type="RefSeq" id="XP_056515201.1">
    <property type="nucleotide sequence ID" value="XM_056651934.1"/>
</dbReference>
<proteinExistence type="predicted"/>
<protein>
    <submittedName>
        <fullName evidence="2">Uncharacterized protein</fullName>
    </submittedName>
</protein>